<reference evidence="1" key="1">
    <citation type="submission" date="2021-08" db="EMBL/GenBank/DDBJ databases">
        <title>Complete genome sequence of Chryseobacterium sp strain PS-8.</title>
        <authorList>
            <person name="Das S.K."/>
        </authorList>
    </citation>
    <scope>NUCLEOTIDE SEQUENCE</scope>
    <source>
        <strain evidence="1">PS-8</strain>
    </source>
</reference>
<evidence type="ECO:0000313" key="1">
    <source>
        <dbReference type="EMBL" id="MCF2218395.1"/>
    </source>
</evidence>
<organism evidence="1 2">
    <name type="scientific">Chryseobacterium indicum</name>
    <dbReference type="NCBI Taxonomy" id="2766954"/>
    <lineage>
        <taxon>Bacteria</taxon>
        <taxon>Pseudomonadati</taxon>
        <taxon>Bacteroidota</taxon>
        <taxon>Flavobacteriia</taxon>
        <taxon>Flavobacteriales</taxon>
        <taxon>Weeksellaceae</taxon>
        <taxon>Chryseobacterium group</taxon>
        <taxon>Chryseobacterium</taxon>
    </lineage>
</organism>
<accession>A0ABS9C1G9</accession>
<gene>
    <name evidence="1" type="ORF">H9Q08_03675</name>
</gene>
<protein>
    <submittedName>
        <fullName evidence="1">Uncharacterized protein</fullName>
    </submittedName>
</protein>
<name>A0ABS9C1G9_9FLAO</name>
<sequence>MEENKITPREVLKSYFEKGDYPTQDQFAELIDSLKHKQDPISNKEFTIATNNFLANNGFITYYNYSMDDENFPIVVKSSDPEDQIILLGKGYGSEENKIYFFGNAPYTITTKEFSTASLKGTEYYLLVYQTDSYYMVKKLFGNNLPTIPDGFEFGKLHAKRFYLELHKFDFGHNIEIINTKIKFINYTDLSIQYRAESGNWGSRFVDKDIITDHYSMWDYLYFYYNADLTTVTQNIVCQVYNEDTGQLLTTGYLYAGQNNINIWGGGSANMMRNIRIECNYLNNQVIQNNQPTSIEQ</sequence>
<dbReference type="Proteomes" id="UP001430374">
    <property type="component" value="Unassembled WGS sequence"/>
</dbReference>
<proteinExistence type="predicted"/>
<dbReference type="EMBL" id="JACSGT010000001">
    <property type="protein sequence ID" value="MCF2218395.1"/>
    <property type="molecule type" value="Genomic_DNA"/>
</dbReference>
<dbReference type="RefSeq" id="WP_235130150.1">
    <property type="nucleotide sequence ID" value="NZ_JACSGT010000001.1"/>
</dbReference>
<comment type="caution">
    <text evidence="1">The sequence shown here is derived from an EMBL/GenBank/DDBJ whole genome shotgun (WGS) entry which is preliminary data.</text>
</comment>
<evidence type="ECO:0000313" key="2">
    <source>
        <dbReference type="Proteomes" id="UP001430374"/>
    </source>
</evidence>
<keyword evidence="2" id="KW-1185">Reference proteome</keyword>